<name>A0ACB9PY49_BAUVA</name>
<protein>
    <submittedName>
        <fullName evidence="1">Uncharacterized protein</fullName>
    </submittedName>
</protein>
<comment type="caution">
    <text evidence="1">The sequence shown here is derived from an EMBL/GenBank/DDBJ whole genome shotgun (WGS) entry which is preliminary data.</text>
</comment>
<accession>A0ACB9PY49</accession>
<reference evidence="1 2" key="1">
    <citation type="journal article" date="2022" name="DNA Res.">
        <title>Chromosomal-level genome assembly of the orchid tree Bauhinia variegata (Leguminosae; Cercidoideae) supports the allotetraploid origin hypothesis of Bauhinia.</title>
        <authorList>
            <person name="Zhong Y."/>
            <person name="Chen Y."/>
            <person name="Zheng D."/>
            <person name="Pang J."/>
            <person name="Liu Y."/>
            <person name="Luo S."/>
            <person name="Meng S."/>
            <person name="Qian L."/>
            <person name="Wei D."/>
            <person name="Dai S."/>
            <person name="Zhou R."/>
        </authorList>
    </citation>
    <scope>NUCLEOTIDE SEQUENCE [LARGE SCALE GENOMIC DNA]</scope>
    <source>
        <strain evidence="1">BV-YZ2020</strain>
    </source>
</reference>
<evidence type="ECO:0000313" key="2">
    <source>
        <dbReference type="Proteomes" id="UP000828941"/>
    </source>
</evidence>
<sequence>MAGSRRGISETRSDRGRHNGRRSKSRSPSRGGRRSKSSNPSRGRRFKSRSRGTKNAPEDYFSKRMNKDIETSQSASASSTISFEERVNDPINSHPNRQGNINRSLGDKYSWKTYEKFLESFISGLLKKLSEKDITLSREIYRRDPVNIKGLEKRLKHLSKKENPTLEAGLEMAYGAYKLNDLTKEKKILKAGKEAHKAAALFLQAEILREEGEKLLGSSQSRLLNAPRERKKK</sequence>
<dbReference type="EMBL" id="CM039427">
    <property type="protein sequence ID" value="KAI4353280.1"/>
    <property type="molecule type" value="Genomic_DNA"/>
</dbReference>
<keyword evidence="2" id="KW-1185">Reference proteome</keyword>
<evidence type="ECO:0000313" key="1">
    <source>
        <dbReference type="EMBL" id="KAI4353280.1"/>
    </source>
</evidence>
<dbReference type="Proteomes" id="UP000828941">
    <property type="component" value="Chromosome 2"/>
</dbReference>
<organism evidence="1 2">
    <name type="scientific">Bauhinia variegata</name>
    <name type="common">Purple orchid tree</name>
    <name type="synonym">Phanera variegata</name>
    <dbReference type="NCBI Taxonomy" id="167791"/>
    <lineage>
        <taxon>Eukaryota</taxon>
        <taxon>Viridiplantae</taxon>
        <taxon>Streptophyta</taxon>
        <taxon>Embryophyta</taxon>
        <taxon>Tracheophyta</taxon>
        <taxon>Spermatophyta</taxon>
        <taxon>Magnoliopsida</taxon>
        <taxon>eudicotyledons</taxon>
        <taxon>Gunneridae</taxon>
        <taxon>Pentapetalae</taxon>
        <taxon>rosids</taxon>
        <taxon>fabids</taxon>
        <taxon>Fabales</taxon>
        <taxon>Fabaceae</taxon>
        <taxon>Cercidoideae</taxon>
        <taxon>Cercideae</taxon>
        <taxon>Bauhiniinae</taxon>
        <taxon>Bauhinia</taxon>
    </lineage>
</organism>
<gene>
    <name evidence="1" type="ORF">L6164_002242</name>
</gene>
<proteinExistence type="predicted"/>